<dbReference type="Proteomes" id="UP000679779">
    <property type="component" value="Unassembled WGS sequence"/>
</dbReference>
<dbReference type="EMBL" id="BORQ01000003">
    <property type="protein sequence ID" value="GIO31676.1"/>
    <property type="molecule type" value="Genomic_DNA"/>
</dbReference>
<dbReference type="RefSeq" id="WP_212957875.1">
    <property type="nucleotide sequence ID" value="NZ_BORQ01000003.1"/>
</dbReference>
<reference evidence="2" key="1">
    <citation type="submission" date="2021-03" db="EMBL/GenBank/DDBJ databases">
        <title>Antimicrobial resistance genes in bacteria isolated from Japanese honey, and their potential for conferring macrolide and lincosamide resistance in the American foulbrood pathogen Paenibacillus larvae.</title>
        <authorList>
            <person name="Okamoto M."/>
            <person name="Kumagai M."/>
            <person name="Kanamori H."/>
            <person name="Takamatsu D."/>
        </authorList>
    </citation>
    <scope>NUCLEOTIDE SEQUENCE</scope>
    <source>
        <strain evidence="2">J2TS6</strain>
    </source>
</reference>
<organism evidence="2 3">
    <name type="scientific">Paenibacillus albilobatus</name>
    <dbReference type="NCBI Taxonomy" id="2716884"/>
    <lineage>
        <taxon>Bacteria</taxon>
        <taxon>Bacillati</taxon>
        <taxon>Bacillota</taxon>
        <taxon>Bacilli</taxon>
        <taxon>Bacillales</taxon>
        <taxon>Paenibacillaceae</taxon>
        <taxon>Paenibacillus</taxon>
    </lineage>
</organism>
<evidence type="ECO:0000313" key="3">
    <source>
        <dbReference type="Proteomes" id="UP000679779"/>
    </source>
</evidence>
<keyword evidence="1" id="KW-0732">Signal</keyword>
<evidence type="ECO:0000256" key="1">
    <source>
        <dbReference type="SAM" id="SignalP"/>
    </source>
</evidence>
<protein>
    <submittedName>
        <fullName evidence="2">Uncharacterized protein</fullName>
    </submittedName>
</protein>
<gene>
    <name evidence="2" type="ORF">J2TS6_28170</name>
</gene>
<proteinExistence type="predicted"/>
<name>A0A920C9V4_9BACL</name>
<dbReference type="AlphaFoldDB" id="A0A920C9V4"/>
<feature type="signal peptide" evidence="1">
    <location>
        <begin position="1"/>
        <end position="25"/>
    </location>
</feature>
<comment type="caution">
    <text evidence="2">The sequence shown here is derived from an EMBL/GenBank/DDBJ whole genome shotgun (WGS) entry which is preliminary data.</text>
</comment>
<evidence type="ECO:0000313" key="2">
    <source>
        <dbReference type="EMBL" id="GIO31676.1"/>
    </source>
</evidence>
<sequence>MKMKNFIVSIVSFALVFCFSFPAFASEKNKQELPSNADIIVNEIISAHAGQYSLSSASDPKIVEMDQGYAVQLESLTANDETVVTTIVPYKVDENENLVNSFDFLSKINAQNQNVIKPMDTSEVPTTFVDVTLTVRTSYAHYFSLKNVANFYRHAGIEAWWSSNNSTVSVSNMRVWYDTRGELYKYPDCIDKPLSETKVQDDYFIRSSIEKSNPTKGSVYIDGNHTMPLDRVVLLTDYFNHGDSFI</sequence>
<keyword evidence="3" id="KW-1185">Reference proteome</keyword>
<feature type="chain" id="PRO_5037804613" evidence="1">
    <location>
        <begin position="26"/>
        <end position="246"/>
    </location>
</feature>
<accession>A0A920C9V4</accession>